<proteinExistence type="predicted"/>
<feature type="compositionally biased region" description="Basic and acidic residues" evidence="1">
    <location>
        <begin position="105"/>
        <end position="120"/>
    </location>
</feature>
<evidence type="ECO:0000313" key="3">
    <source>
        <dbReference type="Proteomes" id="UP001176940"/>
    </source>
</evidence>
<feature type="region of interest" description="Disordered" evidence="1">
    <location>
        <begin position="75"/>
        <end position="152"/>
    </location>
</feature>
<feature type="non-terminal residue" evidence="2">
    <location>
        <position position="1"/>
    </location>
</feature>
<reference evidence="2" key="1">
    <citation type="submission" date="2023-07" db="EMBL/GenBank/DDBJ databases">
        <authorList>
            <person name="Stuckert A."/>
        </authorList>
    </citation>
    <scope>NUCLEOTIDE SEQUENCE</scope>
</reference>
<dbReference type="EMBL" id="CAUEEQ010053614">
    <property type="protein sequence ID" value="CAJ0961838.1"/>
    <property type="molecule type" value="Genomic_DNA"/>
</dbReference>
<protein>
    <submittedName>
        <fullName evidence="2">Uncharacterized protein</fullName>
    </submittedName>
</protein>
<name>A0ABN9MA05_9NEOB</name>
<organism evidence="2 3">
    <name type="scientific">Ranitomeya imitator</name>
    <name type="common">mimic poison frog</name>
    <dbReference type="NCBI Taxonomy" id="111125"/>
    <lineage>
        <taxon>Eukaryota</taxon>
        <taxon>Metazoa</taxon>
        <taxon>Chordata</taxon>
        <taxon>Craniata</taxon>
        <taxon>Vertebrata</taxon>
        <taxon>Euteleostomi</taxon>
        <taxon>Amphibia</taxon>
        <taxon>Batrachia</taxon>
        <taxon>Anura</taxon>
        <taxon>Neobatrachia</taxon>
        <taxon>Hyloidea</taxon>
        <taxon>Dendrobatidae</taxon>
        <taxon>Dendrobatinae</taxon>
        <taxon>Ranitomeya</taxon>
    </lineage>
</organism>
<feature type="region of interest" description="Disordered" evidence="1">
    <location>
        <begin position="1"/>
        <end position="21"/>
    </location>
</feature>
<evidence type="ECO:0000256" key="1">
    <source>
        <dbReference type="SAM" id="MobiDB-lite"/>
    </source>
</evidence>
<gene>
    <name evidence="2" type="ORF">RIMI_LOCUS17953009</name>
</gene>
<feature type="compositionally biased region" description="Polar residues" evidence="1">
    <location>
        <begin position="78"/>
        <end position="95"/>
    </location>
</feature>
<feature type="compositionally biased region" description="Low complexity" evidence="1">
    <location>
        <begin position="127"/>
        <end position="142"/>
    </location>
</feature>
<comment type="caution">
    <text evidence="2">The sequence shown here is derived from an EMBL/GenBank/DDBJ whole genome shotgun (WGS) entry which is preliminary data.</text>
</comment>
<evidence type="ECO:0000313" key="2">
    <source>
        <dbReference type="EMBL" id="CAJ0961838.1"/>
    </source>
</evidence>
<keyword evidence="3" id="KW-1185">Reference proteome</keyword>
<accession>A0ABN9MA05</accession>
<sequence length="168" mass="17409">VPSDLESSSSSSNKINGVNNTKSNRPSLAKILLSIDGNLAKQQALSHILTALQIMYARDAVVGALMPASMIAPVECPSMSTAPPSDVSGTSSPINSDDVGLTMDLEDRLSPSPWQDRRGEVPSSEDAVTPSAVTPSASSASSRPFIPVTDDPGAASIIAETMTKTKEV</sequence>
<dbReference type="Proteomes" id="UP001176940">
    <property type="component" value="Unassembled WGS sequence"/>
</dbReference>
<feature type="non-terminal residue" evidence="2">
    <location>
        <position position="168"/>
    </location>
</feature>